<dbReference type="PROSITE" id="PS51918">
    <property type="entry name" value="RADICAL_SAM"/>
    <property type="match status" value="1"/>
</dbReference>
<dbReference type="SFLD" id="SFLDG01386">
    <property type="entry name" value="main_SPASM_domain-containing"/>
    <property type="match status" value="1"/>
</dbReference>
<evidence type="ECO:0000313" key="15">
    <source>
        <dbReference type="Proteomes" id="UP000023561"/>
    </source>
</evidence>
<evidence type="ECO:0000256" key="12">
    <source>
        <dbReference type="HAMAP-Rule" id="MF_01225"/>
    </source>
</evidence>
<dbReference type="CDD" id="cd01335">
    <property type="entry name" value="Radical_SAM"/>
    <property type="match status" value="1"/>
</dbReference>
<evidence type="ECO:0000256" key="10">
    <source>
        <dbReference type="ARBA" id="ARBA00023239"/>
    </source>
</evidence>
<comment type="similarity">
    <text evidence="12">Belongs to the radical SAM superfamily. MoaA family.</text>
</comment>
<dbReference type="InterPro" id="IPR006638">
    <property type="entry name" value="Elp3/MiaA/NifB-like_rSAM"/>
</dbReference>
<gene>
    <name evidence="12 14" type="primary">moaA</name>
    <name evidence="14" type="ORF">GCA01S_061_00200</name>
</gene>
<dbReference type="Pfam" id="PF06463">
    <property type="entry name" value="Mob_synth_C"/>
    <property type="match status" value="1"/>
</dbReference>
<dbReference type="Gene3D" id="3.20.20.70">
    <property type="entry name" value="Aldolase class I"/>
    <property type="match status" value="1"/>
</dbReference>
<organism evidence="14 15">
    <name type="scientific">Parageobacillus caldoxylosilyticus NBRC 107762</name>
    <dbReference type="NCBI Taxonomy" id="1220594"/>
    <lineage>
        <taxon>Bacteria</taxon>
        <taxon>Bacillati</taxon>
        <taxon>Bacillota</taxon>
        <taxon>Bacilli</taxon>
        <taxon>Bacillales</taxon>
        <taxon>Anoxybacillaceae</taxon>
        <taxon>Saccharococcus</taxon>
    </lineage>
</organism>
<proteinExistence type="inferred from homology"/>
<keyword evidence="6 12" id="KW-0408">Iron</keyword>
<dbReference type="SFLD" id="SFLDG01383">
    <property type="entry name" value="cyclic_pyranopterin_phosphate"/>
    <property type="match status" value="1"/>
</dbReference>
<feature type="binding site" evidence="12">
    <location>
        <position position="32"/>
    </location>
    <ligand>
        <name>[4Fe-4S] cluster</name>
        <dbReference type="ChEBI" id="CHEBI:49883"/>
        <label>1</label>
        <note>4Fe-4S-S-AdoMet</note>
    </ligand>
</feature>
<feature type="binding site" evidence="12">
    <location>
        <begin position="270"/>
        <end position="272"/>
    </location>
    <ligand>
        <name>GTP</name>
        <dbReference type="ChEBI" id="CHEBI:37565"/>
    </ligand>
</feature>
<keyword evidence="7 12" id="KW-0411">Iron-sulfur</keyword>
<dbReference type="GO" id="GO:0061798">
    <property type="term" value="F:GTP 3',8'-cyclase activity"/>
    <property type="evidence" value="ECO:0007669"/>
    <property type="project" value="UniProtKB-UniRule"/>
</dbReference>
<keyword evidence="5 12" id="KW-0547">Nucleotide-binding</keyword>
<evidence type="ECO:0000259" key="13">
    <source>
        <dbReference type="PROSITE" id="PS51918"/>
    </source>
</evidence>
<name>A0A023DJ24_9BACL</name>
<dbReference type="InterPro" id="IPR010505">
    <property type="entry name" value="MoaA_twitch"/>
</dbReference>
<dbReference type="HAMAP" id="MF_01225_B">
    <property type="entry name" value="MoaA_B"/>
    <property type="match status" value="1"/>
</dbReference>
<protein>
    <recommendedName>
        <fullName evidence="1 12">GTP 3',8-cyclase</fullName>
        <ecNumber evidence="1 12">4.1.99.22</ecNumber>
    </recommendedName>
    <alternativeName>
        <fullName evidence="12">Molybdenum cofactor biosynthesis protein A</fullName>
    </alternativeName>
</protein>
<dbReference type="SFLD" id="SFLDG01067">
    <property type="entry name" value="SPASM/twitch_domain_containing"/>
    <property type="match status" value="1"/>
</dbReference>
<comment type="cofactor">
    <cofactor evidence="12">
        <name>[4Fe-4S] cluster</name>
        <dbReference type="ChEBI" id="CHEBI:49883"/>
    </cofactor>
    <text evidence="12">Binds 2 [4Fe-4S] clusters. Binds 1 [4Fe-4S] cluster coordinated with 3 cysteines and an exchangeable S-adenosyl-L-methionine and 1 [4Fe-4S] cluster coordinated with 3 cysteines and the GTP-derived substrate.</text>
</comment>
<dbReference type="Pfam" id="PF04055">
    <property type="entry name" value="Radical_SAM"/>
    <property type="match status" value="1"/>
</dbReference>
<feature type="domain" description="Radical SAM core" evidence="13">
    <location>
        <begin position="12"/>
        <end position="234"/>
    </location>
</feature>
<comment type="subunit">
    <text evidence="12">Monomer and homodimer.</text>
</comment>
<feature type="binding site" evidence="12">
    <location>
        <position position="282"/>
    </location>
    <ligand>
        <name>[4Fe-4S] cluster</name>
        <dbReference type="ChEBI" id="CHEBI:49883"/>
        <label>2</label>
        <note>4Fe-4S-substrate</note>
    </ligand>
</feature>
<dbReference type="SUPFAM" id="SSF102114">
    <property type="entry name" value="Radical SAM enzymes"/>
    <property type="match status" value="1"/>
</dbReference>
<feature type="binding site" evidence="12">
    <location>
        <position position="201"/>
    </location>
    <ligand>
        <name>S-adenosyl-L-methionine</name>
        <dbReference type="ChEBI" id="CHEBI:59789"/>
    </ligand>
</feature>
<dbReference type="GO" id="GO:0051539">
    <property type="term" value="F:4 iron, 4 sulfur cluster binding"/>
    <property type="evidence" value="ECO:0007669"/>
    <property type="project" value="UniProtKB-UniRule"/>
</dbReference>
<keyword evidence="9 12" id="KW-0501">Molybdenum cofactor biosynthesis</keyword>
<comment type="catalytic activity">
    <reaction evidence="11 12">
        <text>GTP + AH2 + S-adenosyl-L-methionine = (8S)-3',8-cyclo-7,8-dihydroguanosine 5'-triphosphate + 5'-deoxyadenosine + L-methionine + A + H(+)</text>
        <dbReference type="Rhea" id="RHEA:49576"/>
        <dbReference type="ChEBI" id="CHEBI:13193"/>
        <dbReference type="ChEBI" id="CHEBI:15378"/>
        <dbReference type="ChEBI" id="CHEBI:17319"/>
        <dbReference type="ChEBI" id="CHEBI:17499"/>
        <dbReference type="ChEBI" id="CHEBI:37565"/>
        <dbReference type="ChEBI" id="CHEBI:57844"/>
        <dbReference type="ChEBI" id="CHEBI:59789"/>
        <dbReference type="ChEBI" id="CHEBI:131766"/>
        <dbReference type="EC" id="4.1.99.22"/>
    </reaction>
</comment>
<dbReference type="UniPathway" id="UPA00344"/>
<dbReference type="EMBL" id="BAWO01000061">
    <property type="protein sequence ID" value="GAJ41243.1"/>
    <property type="molecule type" value="Genomic_DNA"/>
</dbReference>
<dbReference type="NCBIfam" id="TIGR02666">
    <property type="entry name" value="moaA"/>
    <property type="match status" value="1"/>
</dbReference>
<feature type="binding site" evidence="12">
    <location>
        <position position="35"/>
    </location>
    <ligand>
        <name>[4Fe-4S] cluster</name>
        <dbReference type="ChEBI" id="CHEBI:49883"/>
        <label>1</label>
        <note>4Fe-4S-S-AdoMet</note>
    </ligand>
</feature>
<dbReference type="Proteomes" id="UP000023561">
    <property type="component" value="Unassembled WGS sequence"/>
</dbReference>
<keyword evidence="4 12" id="KW-0479">Metal-binding</keyword>
<keyword evidence="15" id="KW-1185">Reference proteome</keyword>
<comment type="pathway">
    <text evidence="12">Cofactor biosynthesis; molybdopterin biosynthesis.</text>
</comment>
<feature type="binding site" evidence="12">
    <location>
        <position position="79"/>
    </location>
    <ligand>
        <name>S-adenosyl-L-methionine</name>
        <dbReference type="ChEBI" id="CHEBI:59789"/>
    </ligand>
</feature>
<comment type="function">
    <text evidence="12">Catalyzes the cyclization of GTP to (8S)-3',8-cyclo-7,8-dihydroguanosine 5'-triphosphate.</text>
</comment>
<evidence type="ECO:0000256" key="3">
    <source>
        <dbReference type="ARBA" id="ARBA00022691"/>
    </source>
</evidence>
<evidence type="ECO:0000256" key="2">
    <source>
        <dbReference type="ARBA" id="ARBA00022485"/>
    </source>
</evidence>
<dbReference type="PROSITE" id="PS01305">
    <property type="entry name" value="MOAA_NIFB_PQQE"/>
    <property type="match status" value="1"/>
</dbReference>
<reference evidence="14 15" key="1">
    <citation type="submission" date="2014-04" db="EMBL/GenBank/DDBJ databases">
        <title>Whole genome shotgun sequence of Geobacillus caldoxylosilyticus NBRC 107762.</title>
        <authorList>
            <person name="Hosoyama A."/>
            <person name="Hosoyama Y."/>
            <person name="Katano-Makiyama Y."/>
            <person name="Tsuchikane K."/>
            <person name="Ohji S."/>
            <person name="Ichikawa N."/>
            <person name="Yamazoe A."/>
            <person name="Fujita N."/>
        </authorList>
    </citation>
    <scope>NUCLEOTIDE SEQUENCE [LARGE SCALE GENOMIC DNA]</scope>
    <source>
        <strain evidence="14 15">NBRC 107762</strain>
    </source>
</reference>
<dbReference type="EC" id="4.1.99.22" evidence="1 12"/>
<dbReference type="GO" id="GO:1904047">
    <property type="term" value="F:S-adenosyl-L-methionine binding"/>
    <property type="evidence" value="ECO:0007669"/>
    <property type="project" value="UniProtKB-UniRule"/>
</dbReference>
<dbReference type="GO" id="GO:0006777">
    <property type="term" value="P:Mo-molybdopterin cofactor biosynthetic process"/>
    <property type="evidence" value="ECO:0007669"/>
    <property type="project" value="UniProtKB-UniRule"/>
</dbReference>
<feature type="binding site" evidence="12">
    <location>
        <position position="34"/>
    </location>
    <ligand>
        <name>S-adenosyl-L-methionine</name>
        <dbReference type="ChEBI" id="CHEBI:59789"/>
    </ligand>
</feature>
<evidence type="ECO:0000256" key="5">
    <source>
        <dbReference type="ARBA" id="ARBA00022741"/>
    </source>
</evidence>
<keyword evidence="8 12" id="KW-0342">GTP-binding</keyword>
<evidence type="ECO:0000256" key="6">
    <source>
        <dbReference type="ARBA" id="ARBA00023004"/>
    </source>
</evidence>
<feature type="binding site" evidence="12">
    <location>
        <position position="268"/>
    </location>
    <ligand>
        <name>[4Fe-4S] cluster</name>
        <dbReference type="ChEBI" id="CHEBI:49883"/>
        <label>2</label>
        <note>4Fe-4S-substrate</note>
    </ligand>
</feature>
<feature type="binding site" evidence="12">
    <location>
        <position position="75"/>
    </location>
    <ligand>
        <name>GTP</name>
        <dbReference type="ChEBI" id="CHEBI:37565"/>
    </ligand>
</feature>
<dbReference type="InterPro" id="IPR058240">
    <property type="entry name" value="rSAM_sf"/>
</dbReference>
<feature type="binding site" evidence="12">
    <location>
        <position position="265"/>
    </location>
    <ligand>
        <name>[4Fe-4S] cluster</name>
        <dbReference type="ChEBI" id="CHEBI:49883"/>
        <label>2</label>
        <note>4Fe-4S-substrate</note>
    </ligand>
</feature>
<keyword evidence="2 12" id="KW-0004">4Fe-4S</keyword>
<dbReference type="SMART" id="SM00729">
    <property type="entry name" value="Elp3"/>
    <property type="match status" value="1"/>
</dbReference>
<evidence type="ECO:0000256" key="7">
    <source>
        <dbReference type="ARBA" id="ARBA00023014"/>
    </source>
</evidence>
<dbReference type="CDD" id="cd21117">
    <property type="entry name" value="Twitch_MoaA"/>
    <property type="match status" value="1"/>
</dbReference>
<dbReference type="PANTHER" id="PTHR22960:SF0">
    <property type="entry name" value="MOLYBDENUM COFACTOR BIOSYNTHESIS PROTEIN 1"/>
    <property type="match status" value="1"/>
</dbReference>
<feature type="binding site" evidence="12">
    <location>
        <position position="106"/>
    </location>
    <ligand>
        <name>GTP</name>
        <dbReference type="ChEBI" id="CHEBI:37565"/>
    </ligand>
</feature>
<feature type="binding site" evidence="12">
    <location>
        <position position="21"/>
    </location>
    <ligand>
        <name>GTP</name>
        <dbReference type="ChEBI" id="CHEBI:37565"/>
    </ligand>
</feature>
<dbReference type="InterPro" id="IPR007197">
    <property type="entry name" value="rSAM"/>
</dbReference>
<evidence type="ECO:0000256" key="11">
    <source>
        <dbReference type="ARBA" id="ARBA00048697"/>
    </source>
</evidence>
<dbReference type="SFLD" id="SFLDS00029">
    <property type="entry name" value="Radical_SAM"/>
    <property type="match status" value="1"/>
</dbReference>
<evidence type="ECO:0000256" key="1">
    <source>
        <dbReference type="ARBA" id="ARBA00012167"/>
    </source>
</evidence>
<evidence type="ECO:0000256" key="4">
    <source>
        <dbReference type="ARBA" id="ARBA00022723"/>
    </source>
</evidence>
<dbReference type="AlphaFoldDB" id="A0A023DJ24"/>
<dbReference type="InterPro" id="IPR040064">
    <property type="entry name" value="MoaA-like"/>
</dbReference>
<feature type="binding site" evidence="12">
    <location>
        <position position="167"/>
    </location>
    <ligand>
        <name>GTP</name>
        <dbReference type="ChEBI" id="CHEBI:37565"/>
    </ligand>
</feature>
<feature type="binding site" evidence="12">
    <location>
        <position position="130"/>
    </location>
    <ligand>
        <name>S-adenosyl-L-methionine</name>
        <dbReference type="ChEBI" id="CHEBI:59789"/>
    </ligand>
</feature>
<dbReference type="GO" id="GO:0061799">
    <property type="term" value="F:cyclic pyranopterin monophosphate synthase activity"/>
    <property type="evidence" value="ECO:0007669"/>
    <property type="project" value="TreeGrafter"/>
</dbReference>
<dbReference type="GO" id="GO:0005525">
    <property type="term" value="F:GTP binding"/>
    <property type="evidence" value="ECO:0007669"/>
    <property type="project" value="UniProtKB-UniRule"/>
</dbReference>
<dbReference type="InterPro" id="IPR000385">
    <property type="entry name" value="MoaA_NifB_PqqE_Fe-S-bd_CS"/>
</dbReference>
<dbReference type="OrthoDB" id="9763993at2"/>
<dbReference type="GO" id="GO:0046872">
    <property type="term" value="F:metal ion binding"/>
    <property type="evidence" value="ECO:0007669"/>
    <property type="project" value="UniProtKB-KW"/>
</dbReference>
<comment type="caution">
    <text evidence="14">The sequence shown here is derived from an EMBL/GenBank/DDBJ whole genome shotgun (WGS) entry which is preliminary data.</text>
</comment>
<keyword evidence="3 12" id="KW-0949">S-adenosyl-L-methionine</keyword>
<sequence length="341" mass="38523">MERKESAAVVDRWNRPLRDLRISVTDQCNFRCVYCMPAEIFGPNFRFLREDELLTIGEMVLLAESFAELGVEKIRITGGEPLLRRDLDILIERLTHIPGIRDIGLTTNGIHLVKWAKRLKEAGLKRVNVSLDALDDDIFKKMNGVGVGVKPVLKGIEAAQEAGLGVKVNMVVKKGMNDSQIIPMASYFKERGITLRFIEFMDVGTTNGWDFSHVVTKKEMYELLQQMHPLEPVEKAYFGEVASRCRYVGTNVEVGFIASVTESFCRSCTRARISADGTLYTCLFATSGVSLKEKLRSGADKEEIKKVIASTWNMRTDRYSDERTEQTAKMRKKIEMSYIGG</sequence>
<evidence type="ECO:0000256" key="9">
    <source>
        <dbReference type="ARBA" id="ARBA00023150"/>
    </source>
</evidence>
<evidence type="ECO:0000256" key="8">
    <source>
        <dbReference type="ARBA" id="ARBA00023134"/>
    </source>
</evidence>
<dbReference type="PANTHER" id="PTHR22960">
    <property type="entry name" value="MOLYBDOPTERIN COFACTOR SYNTHESIS PROTEIN A"/>
    <property type="match status" value="1"/>
</dbReference>
<evidence type="ECO:0000313" key="14">
    <source>
        <dbReference type="EMBL" id="GAJ41243.1"/>
    </source>
</evidence>
<feature type="binding site" evidence="12">
    <location>
        <position position="28"/>
    </location>
    <ligand>
        <name>[4Fe-4S] cluster</name>
        <dbReference type="ChEBI" id="CHEBI:49883"/>
        <label>1</label>
        <note>4Fe-4S-S-AdoMet</note>
    </ligand>
</feature>
<keyword evidence="10 12" id="KW-0456">Lyase</keyword>
<accession>A0A023DJ24</accession>
<dbReference type="InterPro" id="IPR050105">
    <property type="entry name" value="MoCo_biosynth_MoaA/MoaC"/>
</dbReference>
<dbReference type="InterPro" id="IPR013483">
    <property type="entry name" value="MoaA"/>
</dbReference>
<dbReference type="InterPro" id="IPR013785">
    <property type="entry name" value="Aldolase_TIM"/>
</dbReference>
<dbReference type="RefSeq" id="WP_042411299.1">
    <property type="nucleotide sequence ID" value="NZ_BAWO01000061.1"/>
</dbReference>